<proteinExistence type="predicted"/>
<keyword evidence="2" id="KW-1185">Reference proteome</keyword>
<dbReference type="EMBL" id="CP117430">
    <property type="protein sequence ID" value="WLI16616.1"/>
    <property type="molecule type" value="Genomic_DNA"/>
</dbReference>
<sequence length="88" mass="9902">MDNKEMAREIAKSAQAFAEAIDFDKLIKDGLLIRKGKSFYATDLKALPETVSRRIKEISATKDGLRVSFYKESKSLKKLASQLSGYLE</sequence>
<dbReference type="RefSeq" id="WP_305483348.1">
    <property type="nucleotide sequence ID" value="NZ_CP117430.1"/>
</dbReference>
<name>A0ABY9GLP8_9PSED</name>
<reference evidence="1 2" key="1">
    <citation type="submission" date="2023-02" db="EMBL/GenBank/DDBJ databases">
        <title>Evolution of Hrp T3SS in non-pathogenic Pseudomonas fluorescens.</title>
        <authorList>
            <person name="Liao K."/>
            <person name="Wei H."/>
            <person name="Gu Y."/>
        </authorList>
    </citation>
    <scope>NUCLEOTIDE SEQUENCE [LARGE SCALE GENOMIC DNA]</scope>
    <source>
        <strain evidence="1 2">FP607</strain>
    </source>
</reference>
<gene>
    <name evidence="1" type="ORF">PSH88_20465</name>
</gene>
<evidence type="ECO:0000313" key="2">
    <source>
        <dbReference type="Proteomes" id="UP001230768"/>
    </source>
</evidence>
<evidence type="ECO:0000313" key="1">
    <source>
        <dbReference type="EMBL" id="WLI16616.1"/>
    </source>
</evidence>
<organism evidence="1 2">
    <name type="scientific">Pseudomonas wuhanensis</name>
    <dbReference type="NCBI Taxonomy" id="2954098"/>
    <lineage>
        <taxon>Bacteria</taxon>
        <taxon>Pseudomonadati</taxon>
        <taxon>Pseudomonadota</taxon>
        <taxon>Gammaproteobacteria</taxon>
        <taxon>Pseudomonadales</taxon>
        <taxon>Pseudomonadaceae</taxon>
        <taxon>Pseudomonas</taxon>
    </lineage>
</organism>
<dbReference type="Proteomes" id="UP001230768">
    <property type="component" value="Chromosome"/>
</dbReference>
<accession>A0ABY9GLP8</accession>
<protein>
    <submittedName>
        <fullName evidence="1">Uncharacterized protein</fullName>
    </submittedName>
</protein>